<dbReference type="RefSeq" id="XP_046118701.1">
    <property type="nucleotide sequence ID" value="XM_046267238.1"/>
</dbReference>
<reference evidence="3" key="1">
    <citation type="journal article" date="2021" name="IMA Fungus">
        <title>Genomic characterization of three marine fungi, including Emericellopsis atlantica sp. nov. with signatures of a generalist lifestyle and marine biomass degradation.</title>
        <authorList>
            <person name="Hagestad O.C."/>
            <person name="Hou L."/>
            <person name="Andersen J.H."/>
            <person name="Hansen E.H."/>
            <person name="Altermark B."/>
            <person name="Li C."/>
            <person name="Kuhnert E."/>
            <person name="Cox R.J."/>
            <person name="Crous P.W."/>
            <person name="Spatafora J.W."/>
            <person name="Lail K."/>
            <person name="Amirebrahimi M."/>
            <person name="Lipzen A."/>
            <person name="Pangilinan J."/>
            <person name="Andreopoulos W."/>
            <person name="Hayes R.D."/>
            <person name="Ng V."/>
            <person name="Grigoriev I.V."/>
            <person name="Jackson S.A."/>
            <person name="Sutton T.D.S."/>
            <person name="Dobson A.D.W."/>
            <person name="Rama T."/>
        </authorList>
    </citation>
    <scope>NUCLEOTIDE SEQUENCE</scope>
    <source>
        <strain evidence="3">TS7</strain>
    </source>
</reference>
<dbReference type="Proteomes" id="UP000887229">
    <property type="component" value="Unassembled WGS sequence"/>
</dbReference>
<feature type="compositionally biased region" description="Basic and acidic residues" evidence="1">
    <location>
        <begin position="50"/>
        <end position="59"/>
    </location>
</feature>
<evidence type="ECO:0000313" key="4">
    <source>
        <dbReference type="Proteomes" id="UP000887229"/>
    </source>
</evidence>
<evidence type="ECO:0000313" key="3">
    <source>
        <dbReference type="EMBL" id="KAG9254777.1"/>
    </source>
</evidence>
<proteinExistence type="predicted"/>
<name>A0A9P7ZN49_9HYPO</name>
<evidence type="ECO:0000259" key="2">
    <source>
        <dbReference type="PROSITE" id="PS00036"/>
    </source>
</evidence>
<accession>A0A9P7ZN49</accession>
<dbReference type="InterPro" id="IPR004827">
    <property type="entry name" value="bZIP"/>
</dbReference>
<gene>
    <name evidence="3" type="ORF">F5Z01DRAFT_94132</name>
</gene>
<dbReference type="OrthoDB" id="5973539at2759"/>
<feature type="compositionally biased region" description="Polar residues" evidence="1">
    <location>
        <begin position="27"/>
        <end position="37"/>
    </location>
</feature>
<sequence length="393" mass="43117">MLMLPLFFPGTASSVSMSDASRHNDHYTPTQTRSCSVDGNEARPRKKSRIITEARKEQNRVAQKAFRQRQKEKRQQLKASQPKQPSITSDQPRLGAKGTPAANTGIPGRVNASPATSSSAASVAAPSGEGVLGLATFMNVEPLPAVSLRHEGSSGFPAPAPASWAQDMVEFGEEPFFSASDDRTGQESPDDSTPSSWDEAQTVFQASPALADPWCNTLEFLPTTIFGACLHNAAALGWDAEQLATCSPHGISPFYRPTTPETNPQTLLASLTINLPGQTPPHLRPTLTQVLIPHHPSLDLIPLPHLRDRAIMLSAAMPLVFNLWELKLDIYVKGGLVMLKTTRGKDHRERTCRPWDKSSWIAERWFLRKWTMLVDEELLSLGRTEGRVTDAVE</sequence>
<dbReference type="PANTHER" id="PTHR38116">
    <property type="entry name" value="CHROMOSOME 7, WHOLE GENOME SHOTGUN SEQUENCE"/>
    <property type="match status" value="1"/>
</dbReference>
<organism evidence="3 4">
    <name type="scientific">Emericellopsis atlantica</name>
    <dbReference type="NCBI Taxonomy" id="2614577"/>
    <lineage>
        <taxon>Eukaryota</taxon>
        <taxon>Fungi</taxon>
        <taxon>Dikarya</taxon>
        <taxon>Ascomycota</taxon>
        <taxon>Pezizomycotina</taxon>
        <taxon>Sordariomycetes</taxon>
        <taxon>Hypocreomycetidae</taxon>
        <taxon>Hypocreales</taxon>
        <taxon>Bionectriaceae</taxon>
        <taxon>Emericellopsis</taxon>
    </lineage>
</organism>
<dbReference type="InterPro" id="IPR021833">
    <property type="entry name" value="DUF3425"/>
</dbReference>
<dbReference type="CDD" id="cd14688">
    <property type="entry name" value="bZIP_YAP"/>
    <property type="match status" value="1"/>
</dbReference>
<evidence type="ECO:0000256" key="1">
    <source>
        <dbReference type="SAM" id="MobiDB-lite"/>
    </source>
</evidence>
<dbReference type="GO" id="GO:0003700">
    <property type="term" value="F:DNA-binding transcription factor activity"/>
    <property type="evidence" value="ECO:0007669"/>
    <property type="project" value="InterPro"/>
</dbReference>
<keyword evidence="4" id="KW-1185">Reference proteome</keyword>
<dbReference type="Pfam" id="PF11905">
    <property type="entry name" value="DUF3425"/>
    <property type="match status" value="1"/>
</dbReference>
<feature type="compositionally biased region" description="Polar residues" evidence="1">
    <location>
        <begin position="81"/>
        <end position="91"/>
    </location>
</feature>
<dbReference type="GeneID" id="70298141"/>
<feature type="region of interest" description="Disordered" evidence="1">
    <location>
        <begin position="8"/>
        <end position="115"/>
    </location>
</feature>
<feature type="region of interest" description="Disordered" evidence="1">
    <location>
        <begin position="177"/>
        <end position="198"/>
    </location>
</feature>
<protein>
    <recommendedName>
        <fullName evidence="2">BZIP domain-containing protein</fullName>
    </recommendedName>
</protein>
<dbReference type="AlphaFoldDB" id="A0A9P7ZN49"/>
<dbReference type="PANTHER" id="PTHR38116:SF8">
    <property type="entry name" value="BZIP DOMAIN-CONTAINING PROTEIN"/>
    <property type="match status" value="1"/>
</dbReference>
<dbReference type="EMBL" id="MU251253">
    <property type="protein sequence ID" value="KAG9254777.1"/>
    <property type="molecule type" value="Genomic_DNA"/>
</dbReference>
<comment type="caution">
    <text evidence="3">The sequence shown here is derived from an EMBL/GenBank/DDBJ whole genome shotgun (WGS) entry which is preliminary data.</text>
</comment>
<feature type="domain" description="BZIP" evidence="2">
    <location>
        <begin position="55"/>
        <end position="69"/>
    </location>
</feature>
<dbReference type="PROSITE" id="PS00036">
    <property type="entry name" value="BZIP_BASIC"/>
    <property type="match status" value="1"/>
</dbReference>